<feature type="domain" description="Secretion system C-terminal sorting" evidence="2">
    <location>
        <begin position="555"/>
        <end position="636"/>
    </location>
</feature>
<proteinExistence type="predicted"/>
<evidence type="ECO:0000313" key="3">
    <source>
        <dbReference type="EMBL" id="OGK07046.1"/>
    </source>
</evidence>
<dbReference type="Gene3D" id="2.60.40.10">
    <property type="entry name" value="Immunoglobulins"/>
    <property type="match status" value="1"/>
</dbReference>
<reference evidence="3 4" key="1">
    <citation type="journal article" date="2016" name="Nat. Commun.">
        <title>Thousands of microbial genomes shed light on interconnected biogeochemical processes in an aquifer system.</title>
        <authorList>
            <person name="Anantharaman K."/>
            <person name="Brown C.T."/>
            <person name="Hug L.A."/>
            <person name="Sharon I."/>
            <person name="Castelle C.J."/>
            <person name="Probst A.J."/>
            <person name="Thomas B.C."/>
            <person name="Singh A."/>
            <person name="Wilkins M.J."/>
            <person name="Karaoz U."/>
            <person name="Brodie E.L."/>
            <person name="Williams K.H."/>
            <person name="Hubbard S.S."/>
            <person name="Banfield J.F."/>
        </authorList>
    </citation>
    <scope>NUCLEOTIDE SEQUENCE [LARGE SCALE GENOMIC DNA]</scope>
</reference>
<feature type="chain" id="PRO_5009528795" description="Secretion system C-terminal sorting domain-containing protein" evidence="1">
    <location>
        <begin position="19"/>
        <end position="642"/>
    </location>
</feature>
<dbReference type="Proteomes" id="UP000179243">
    <property type="component" value="Unassembled WGS sequence"/>
</dbReference>
<evidence type="ECO:0000313" key="4">
    <source>
        <dbReference type="Proteomes" id="UP000179243"/>
    </source>
</evidence>
<feature type="signal peptide" evidence="1">
    <location>
        <begin position="1"/>
        <end position="18"/>
    </location>
</feature>
<accession>A0A1F7FKP3</accession>
<dbReference type="Pfam" id="PF18962">
    <property type="entry name" value="Por_Secre_tail"/>
    <property type="match status" value="1"/>
</dbReference>
<dbReference type="InterPro" id="IPR026444">
    <property type="entry name" value="Secre_tail"/>
</dbReference>
<dbReference type="EMBL" id="MFYX01000015">
    <property type="protein sequence ID" value="OGK07046.1"/>
    <property type="molecule type" value="Genomic_DNA"/>
</dbReference>
<keyword evidence="1" id="KW-0732">Signal</keyword>
<evidence type="ECO:0000256" key="1">
    <source>
        <dbReference type="SAM" id="SignalP"/>
    </source>
</evidence>
<dbReference type="NCBIfam" id="TIGR04183">
    <property type="entry name" value="Por_Secre_tail"/>
    <property type="match status" value="1"/>
</dbReference>
<comment type="caution">
    <text evidence="3">The sequence shown here is derived from an EMBL/GenBank/DDBJ whole genome shotgun (WGS) entry which is preliminary data.</text>
</comment>
<dbReference type="AlphaFoldDB" id="A0A1F7FKP3"/>
<evidence type="ECO:0000259" key="2">
    <source>
        <dbReference type="Pfam" id="PF18962"/>
    </source>
</evidence>
<sequence length="642" mass="71456">MPVLIFLLLLVMNMPAQVAYDAQFVRCVIPETLTTDEIFPAVICMRNTGDSAWDITNTLLHSQNPYKNYTWGTYFILQHHGPMLAPGDTFDFTSHFRAPHSPGKFPFSWQCYNNNSRQLYGEIVPAESITVTQRIEQPPPPPPHQDSLLDSSDFEYLGSFKLPAISGHDNTFNRTGCALRIMPDSTRHLFLETGYPNSIYEVEIPQQFVKMTNNDGSVLNAALLVKEWGPVTWSNPGSGDQDPLDANGGFWWDDSAQTLYWTIFNSYYTGSGFPMLAASRLANDSVTNLKYWYLPMPSLVAWKGYWRGVTNIPKAFADTYTGGRDIGLGFGGMYSIGQTASRGPAIAAIQKPDISKDTVDLVEMLRYNTYTTPSEAAVRNGNYFGTGDDGGWWYYQPPNPWDGRFAYNSSCAAGVFIDLPDKHGYVAFATHLTGRIAYDWGGQVVDAHYEDDWYFYDLKDLGAAALGQIGPGTIQPTSFVAFNWPTPFENTTNRSVTGACFDEQTRTMYVYMPGSIDDVAYYRSPVIHAYYVKKDSVTAAESAVAVIAGPIFSVSPNPFNPATRIRIQEPSGYAQSKQEARSKNSEIRIFDIHGKLVQKLATDYLLLASGITWDASNQPSGLYIIRVQVGGKTLVKQALLLK</sequence>
<organism evidence="3 4">
    <name type="scientific">Candidatus Raymondbacteria bacterium RIFOXYD12_FULL_49_13</name>
    <dbReference type="NCBI Taxonomy" id="1817890"/>
    <lineage>
        <taxon>Bacteria</taxon>
        <taxon>Raymondiibacteriota</taxon>
    </lineage>
</organism>
<name>A0A1F7FKP3_UNCRA</name>
<protein>
    <recommendedName>
        <fullName evidence="2">Secretion system C-terminal sorting domain-containing protein</fullName>
    </recommendedName>
</protein>
<dbReference type="InterPro" id="IPR013783">
    <property type="entry name" value="Ig-like_fold"/>
</dbReference>
<gene>
    <name evidence="3" type="ORF">A2519_13820</name>
</gene>